<dbReference type="UniPathway" id="UPA00033">
    <property type="reaction ID" value="UER01027"/>
</dbReference>
<dbReference type="NCBIfam" id="TIGR00139">
    <property type="entry name" value="h_aconitase"/>
    <property type="match status" value="1"/>
</dbReference>
<evidence type="ECO:0000256" key="3">
    <source>
        <dbReference type="ARBA" id="ARBA00005106"/>
    </source>
</evidence>
<evidence type="ECO:0000256" key="19">
    <source>
        <dbReference type="SAM" id="Phobius"/>
    </source>
</evidence>
<evidence type="ECO:0000313" key="21">
    <source>
        <dbReference type="EMBL" id="CUA68480.1"/>
    </source>
</evidence>
<dbReference type="GO" id="GO:0004409">
    <property type="term" value="F:homoaconitate hydratase activity"/>
    <property type="evidence" value="ECO:0007669"/>
    <property type="project" value="UniProtKB-UniRule"/>
</dbReference>
<keyword evidence="13 17" id="KW-0457">Lysine biosynthesis</keyword>
<keyword evidence="14 17" id="KW-0456">Lyase</keyword>
<keyword evidence="9 17" id="KW-0809">Transit peptide</keyword>
<comment type="similarity">
    <text evidence="4 17">Belongs to the aconitase/IPM isomerase family.</text>
</comment>
<evidence type="ECO:0000256" key="5">
    <source>
        <dbReference type="ARBA" id="ARBA00012022"/>
    </source>
</evidence>
<dbReference type="Gene3D" id="2.30.180.10">
    <property type="entry name" value="FAS1 domain"/>
    <property type="match status" value="2"/>
</dbReference>
<reference evidence="21 22" key="1">
    <citation type="submission" date="2015-07" db="EMBL/GenBank/DDBJ databases">
        <authorList>
            <person name="Noorani M."/>
        </authorList>
    </citation>
    <scope>NUCLEOTIDE SEQUENCE [LARGE SCALE GENOMIC DNA]</scope>
    <source>
        <strain evidence="21">BBA 69670</strain>
    </source>
</reference>
<dbReference type="EC" id="4.2.1.36" evidence="5 17"/>
<evidence type="ECO:0000256" key="2">
    <source>
        <dbReference type="ARBA" id="ARBA00004173"/>
    </source>
</evidence>
<dbReference type="InterPro" id="IPR015928">
    <property type="entry name" value="Aconitase/3IPM_dehydase_swvl"/>
</dbReference>
<evidence type="ECO:0000256" key="4">
    <source>
        <dbReference type="ARBA" id="ARBA00007185"/>
    </source>
</evidence>
<keyword evidence="19" id="KW-0812">Transmembrane</keyword>
<dbReference type="InterPro" id="IPR018136">
    <property type="entry name" value="Aconitase_4Fe-4S_BS"/>
</dbReference>
<dbReference type="GO" id="GO:0046872">
    <property type="term" value="F:metal ion binding"/>
    <property type="evidence" value="ECO:0007669"/>
    <property type="project" value="UniProtKB-UniRule"/>
</dbReference>
<keyword evidence="10 17" id="KW-0408">Iron</keyword>
<dbReference type="Pfam" id="PF02469">
    <property type="entry name" value="Fasciclin"/>
    <property type="match status" value="2"/>
</dbReference>
<dbReference type="Gene3D" id="3.20.19.10">
    <property type="entry name" value="Aconitase, domain 4"/>
    <property type="match status" value="1"/>
</dbReference>
<dbReference type="EMBL" id="CYGV01000446">
    <property type="protein sequence ID" value="CUA68480.1"/>
    <property type="molecule type" value="Genomic_DNA"/>
</dbReference>
<dbReference type="PROSITE" id="PS01244">
    <property type="entry name" value="ACONITASE_2"/>
    <property type="match status" value="1"/>
</dbReference>
<dbReference type="GO" id="GO:0019878">
    <property type="term" value="P:lysine biosynthetic process via aminoadipic acid"/>
    <property type="evidence" value="ECO:0007669"/>
    <property type="project" value="UniProtKB-UniRule"/>
</dbReference>
<dbReference type="InterPro" id="IPR036378">
    <property type="entry name" value="FAS1_dom_sf"/>
</dbReference>
<dbReference type="InterPro" id="IPR015931">
    <property type="entry name" value="Acnase/IPM_dHydase_lsu_aba_1/3"/>
</dbReference>
<dbReference type="InterPro" id="IPR000573">
    <property type="entry name" value="AconitaseA/IPMdHydase_ssu_swvl"/>
</dbReference>
<feature type="region of interest" description="Disordered" evidence="18">
    <location>
        <begin position="1111"/>
        <end position="1130"/>
    </location>
</feature>
<dbReference type="InterPro" id="IPR004418">
    <property type="entry name" value="Homoaconitase_mito"/>
</dbReference>
<evidence type="ECO:0000256" key="9">
    <source>
        <dbReference type="ARBA" id="ARBA00022946"/>
    </source>
</evidence>
<dbReference type="Pfam" id="PF00330">
    <property type="entry name" value="Aconitase"/>
    <property type="match status" value="1"/>
</dbReference>
<dbReference type="PROSITE" id="PS50213">
    <property type="entry name" value="FAS1"/>
    <property type="match status" value="2"/>
</dbReference>
<evidence type="ECO:0000256" key="15">
    <source>
        <dbReference type="ARBA" id="ARBA00029338"/>
    </source>
</evidence>
<dbReference type="InterPro" id="IPR000782">
    <property type="entry name" value="FAS1_domain"/>
</dbReference>
<dbReference type="SUPFAM" id="SSF52016">
    <property type="entry name" value="LeuD/IlvD-like"/>
    <property type="match status" value="1"/>
</dbReference>
<feature type="domain" description="FAS1" evidence="20">
    <location>
        <begin position="794"/>
        <end position="950"/>
    </location>
</feature>
<dbReference type="PANTHER" id="PTHR43822:SF2">
    <property type="entry name" value="HOMOACONITASE, MITOCHONDRIAL"/>
    <property type="match status" value="1"/>
</dbReference>
<evidence type="ECO:0000256" key="8">
    <source>
        <dbReference type="ARBA" id="ARBA00022723"/>
    </source>
</evidence>
<feature type="domain" description="FAS1" evidence="20">
    <location>
        <begin position="952"/>
        <end position="1085"/>
    </location>
</feature>
<dbReference type="Proteomes" id="UP000044841">
    <property type="component" value="Unassembled WGS sequence"/>
</dbReference>
<gene>
    <name evidence="21" type="primary">lys2</name>
    <name evidence="21" type="ORF">RSOLAG22IIIB_03517</name>
</gene>
<dbReference type="Gene3D" id="3.30.499.10">
    <property type="entry name" value="Aconitase, domain 3"/>
    <property type="match status" value="2"/>
</dbReference>
<dbReference type="Pfam" id="PF00694">
    <property type="entry name" value="Aconitase_C"/>
    <property type="match status" value="1"/>
</dbReference>
<dbReference type="GO" id="GO:0005739">
    <property type="term" value="C:mitochondrion"/>
    <property type="evidence" value="ECO:0007669"/>
    <property type="project" value="UniProtKB-SubCell"/>
</dbReference>
<dbReference type="InterPro" id="IPR050067">
    <property type="entry name" value="IPM_dehydratase_rel_enz"/>
</dbReference>
<evidence type="ECO:0000256" key="14">
    <source>
        <dbReference type="ARBA" id="ARBA00023239"/>
    </source>
</evidence>
<feature type="transmembrane region" description="Helical" evidence="19">
    <location>
        <begin position="1136"/>
        <end position="1161"/>
    </location>
</feature>
<proteinExistence type="inferred from homology"/>
<dbReference type="PROSITE" id="PS00450">
    <property type="entry name" value="ACONITASE_1"/>
    <property type="match status" value="1"/>
</dbReference>
<evidence type="ECO:0000256" key="13">
    <source>
        <dbReference type="ARBA" id="ARBA00023154"/>
    </source>
</evidence>
<comment type="function">
    <text evidence="1 17">Catalyzes the reversible hydration of cis-homoaconitate to (2R,3S)-homoisocitrate, a step in the alpha-aminoadipate pathway for lysine biosynthesis.</text>
</comment>
<keyword evidence="19" id="KW-0472">Membrane</keyword>
<keyword evidence="19" id="KW-1133">Transmembrane helix</keyword>
<protein>
    <recommendedName>
        <fullName evidence="6 17">Homoaconitase, mitochondrial</fullName>
        <ecNumber evidence="5 17">4.2.1.36</ecNumber>
    </recommendedName>
    <alternativeName>
        <fullName evidence="16 17">Homoaconitate hydratase</fullName>
    </alternativeName>
</protein>
<keyword evidence="12 17" id="KW-0496">Mitochondrion</keyword>
<sequence length="1162" mass="122316">MLPRPVRFRQAQREFRRGLATVLQSGTVPQTYIEKIVQKYAVGLPPGKRVRAGDYVMIQPEHCMTHDNTGPVISKFKSLGATRIHDPRQPVFTIDHDVQNKSAKNLQKYANIEAFGRTHGIDFYGAGRGIGHQVLVEEGYAFPHTLVVASDSHSNMYGGVGCVGTPVVRTDAAALWATGKTWWQVPRMIKVELRDKLAPGVTGKDIIVALCGLFNKDEVLNAAIEFHGDGIDALGIDERLAVANMTTEWGALAGVFPVDGPLLDWYKNAVDKMALRTFSGASSSLPPPPEHPRLNETRLNAIRSNPIRPDQGAEYSSHLTLDLSTLVPYVSGPNSVKVATALPKLAQENIKINKAYLVSCTNARASDLKSAAQVVKGRKIAPGVEFYFAAASSKVQAEAEQAGDWGALLSAGAKPLPAGCGPCIGLGTGLLEPGEVGISATNRNYKGRMGSPQAQAYLASPAVVAASAIRGVICGPDSLDMNALPQNETPVFTTNSPSPVSGASASTLSTEPLVDGFPRSFGGPIMFAPQDNLNTDGIYPGKYTYQDDITLERQAEVVMENYDPEFAKTVAGVRSGGKTAVLVSGYNFGTGSSREQAATALKAAGVPLVIAGSFGDIFKRNSINNGLVCVECPELVADLTEQHAKSGARGHGGVNGELTVQPGWEISVDMQDGRIKVKQGDEVLREYQTRPVGPSVQELWVCGGLEGYKWNETHMVMPPCVPSASHRFGPYWAELYRCRQVDRDCLLRHPRPLARSIKSLALAHSMHYPLLPLMIMRPYALLALAAPALAQQLNTTYITGLLGALNGLGLTSLVSVASSLANSSDGGALLAQLSQGNKTVFAPNNEAFGRVPQNVSGNVGLLTSILSYHIVDGHYNISDFAQQPNHTIVRTHLNSSSLVNLGGGRAQVIVVERDDGNDTDANILTVNDDVDVDRTASYENLIVHVIDEVLTPPGTISATAAEANLTALAGALQTANLVAPLEAAQGITIFAPSNQAFTAALAALGSQAQNASVISAVLANHVINGTTVYSTALTSQSFASAGGQAFSFSTNSSGTYVTSGSSSARITRADIPVRNGVIHLIDNVLANTASNPEAAASAVVSQSSVAATATSIPGMTNPRSGGSSPSPSQNAGVRTIAAFPAAALFSLVATGMGALLGGMLVL</sequence>
<dbReference type="SUPFAM" id="SSF82153">
    <property type="entry name" value="FAS1 domain"/>
    <property type="match status" value="2"/>
</dbReference>
<evidence type="ECO:0000256" key="7">
    <source>
        <dbReference type="ARBA" id="ARBA00022605"/>
    </source>
</evidence>
<evidence type="ECO:0000256" key="10">
    <source>
        <dbReference type="ARBA" id="ARBA00023004"/>
    </source>
</evidence>
<evidence type="ECO:0000256" key="6">
    <source>
        <dbReference type="ARBA" id="ARBA00021560"/>
    </source>
</evidence>
<evidence type="ECO:0000259" key="20">
    <source>
        <dbReference type="PROSITE" id="PS50213"/>
    </source>
</evidence>
<evidence type="ECO:0000256" key="17">
    <source>
        <dbReference type="RuleBase" id="RU362038"/>
    </source>
</evidence>
<dbReference type="SUPFAM" id="SSF53732">
    <property type="entry name" value="Aconitase iron-sulfur domain"/>
    <property type="match status" value="1"/>
</dbReference>
<accession>A0A0K6FQE1</accession>
<keyword evidence="22" id="KW-1185">Reference proteome</keyword>
<evidence type="ECO:0000256" key="11">
    <source>
        <dbReference type="ARBA" id="ARBA00023014"/>
    </source>
</evidence>
<organism evidence="21 22">
    <name type="scientific">Rhizoctonia solani</name>
    <dbReference type="NCBI Taxonomy" id="456999"/>
    <lineage>
        <taxon>Eukaryota</taxon>
        <taxon>Fungi</taxon>
        <taxon>Dikarya</taxon>
        <taxon>Basidiomycota</taxon>
        <taxon>Agaricomycotina</taxon>
        <taxon>Agaricomycetes</taxon>
        <taxon>Cantharellales</taxon>
        <taxon>Ceratobasidiaceae</taxon>
        <taxon>Rhizoctonia</taxon>
    </lineage>
</organism>
<name>A0A0K6FQE1_9AGAM</name>
<comment type="cofactor">
    <cofactor evidence="17">
        <name>[4Fe-4S] cluster</name>
        <dbReference type="ChEBI" id="CHEBI:49883"/>
    </cofactor>
    <text evidence="17">Binds 1 [4Fe-4S] cluster per subunit.</text>
</comment>
<dbReference type="PANTHER" id="PTHR43822">
    <property type="entry name" value="HOMOACONITASE, MITOCHONDRIAL-RELATED"/>
    <property type="match status" value="1"/>
</dbReference>
<dbReference type="InterPro" id="IPR001030">
    <property type="entry name" value="Acoase/IPM_deHydtase_lsu_aba"/>
</dbReference>
<keyword evidence="11 17" id="KW-0411">Iron-sulfur</keyword>
<dbReference type="PRINTS" id="PR00415">
    <property type="entry name" value="ACONITASE"/>
</dbReference>
<keyword evidence="8 17" id="KW-0479">Metal-binding</keyword>
<dbReference type="GO" id="GO:0051539">
    <property type="term" value="F:4 iron, 4 sulfur cluster binding"/>
    <property type="evidence" value="ECO:0007669"/>
    <property type="project" value="UniProtKB-UniRule"/>
</dbReference>
<keyword evidence="7 17" id="KW-0028">Amino-acid biosynthesis</keyword>
<dbReference type="AlphaFoldDB" id="A0A0K6FQE1"/>
<comment type="subcellular location">
    <subcellularLocation>
        <location evidence="2 17">Mitochondrion</location>
    </subcellularLocation>
</comment>
<comment type="catalytic activity">
    <reaction evidence="15 17">
        <text>(2R,3S)-homoisocitrate = cis-homoaconitate + H2O</text>
        <dbReference type="Rhea" id="RHEA:15485"/>
        <dbReference type="ChEBI" id="CHEBI:15377"/>
        <dbReference type="ChEBI" id="CHEBI:15404"/>
        <dbReference type="ChEBI" id="CHEBI:58174"/>
        <dbReference type="EC" id="4.2.1.36"/>
    </reaction>
</comment>
<dbReference type="SMART" id="SM00554">
    <property type="entry name" value="FAS1"/>
    <property type="match status" value="2"/>
</dbReference>
<evidence type="ECO:0000313" key="22">
    <source>
        <dbReference type="Proteomes" id="UP000044841"/>
    </source>
</evidence>
<evidence type="ECO:0000256" key="1">
    <source>
        <dbReference type="ARBA" id="ARBA00003422"/>
    </source>
</evidence>
<dbReference type="InterPro" id="IPR036008">
    <property type="entry name" value="Aconitase_4Fe-4S_dom"/>
</dbReference>
<comment type="pathway">
    <text evidence="3 17">Amino-acid biosynthesis; L-lysine biosynthesis via AAA pathway; L-alpha-aminoadipate from 2-oxoglutarate: step 3/5.</text>
</comment>
<evidence type="ECO:0000256" key="18">
    <source>
        <dbReference type="SAM" id="MobiDB-lite"/>
    </source>
</evidence>
<evidence type="ECO:0000256" key="12">
    <source>
        <dbReference type="ARBA" id="ARBA00023128"/>
    </source>
</evidence>
<evidence type="ECO:0000256" key="16">
    <source>
        <dbReference type="ARBA" id="ARBA00032706"/>
    </source>
</evidence>